<proteinExistence type="predicted"/>
<dbReference type="EMBL" id="CATQJA010002452">
    <property type="protein sequence ID" value="CAJ0570711.1"/>
    <property type="molecule type" value="Genomic_DNA"/>
</dbReference>
<protein>
    <submittedName>
        <fullName evidence="1">Uncharacterized protein</fullName>
    </submittedName>
</protein>
<keyword evidence="2" id="KW-1185">Reference proteome</keyword>
<dbReference type="AlphaFoldDB" id="A0AA36CMJ3"/>
<sequence>MAGLGLILTTSDARIKHTGIGFRPDCRFRRVSKKQVWLEFLHYPEIQGLVSTSSPPFFHLHRPDINSYTQPEMAGWPPNPYGPPVPPPVYVLDHDDEVGNGRAVRRQLRGGLPVLAQLVIAFGTLLFEGWSFAGVRINWLTIFERPALSPRQSKRNNRTRRILANPVLCFNDALSAQARLSLATELERQRAHELEGRLALRDGRAAVDAADEPEIREARAPRRQRQRRVVHRSVSQSDDEAGKCQDCNESVKKLYDHYGPLVCWSCERAFKYLYDHPKSHIRCRLNCAPHVNCHYHRYRAAIARGYKPDLVRPNG</sequence>
<dbReference type="Proteomes" id="UP001177023">
    <property type="component" value="Unassembled WGS sequence"/>
</dbReference>
<name>A0AA36CMJ3_9BILA</name>
<organism evidence="1 2">
    <name type="scientific">Mesorhabditis spiculigera</name>
    <dbReference type="NCBI Taxonomy" id="96644"/>
    <lineage>
        <taxon>Eukaryota</taxon>
        <taxon>Metazoa</taxon>
        <taxon>Ecdysozoa</taxon>
        <taxon>Nematoda</taxon>
        <taxon>Chromadorea</taxon>
        <taxon>Rhabditida</taxon>
        <taxon>Rhabditina</taxon>
        <taxon>Rhabditomorpha</taxon>
        <taxon>Rhabditoidea</taxon>
        <taxon>Rhabditidae</taxon>
        <taxon>Mesorhabditinae</taxon>
        <taxon>Mesorhabditis</taxon>
    </lineage>
</organism>
<evidence type="ECO:0000313" key="1">
    <source>
        <dbReference type="EMBL" id="CAJ0570711.1"/>
    </source>
</evidence>
<evidence type="ECO:0000313" key="2">
    <source>
        <dbReference type="Proteomes" id="UP001177023"/>
    </source>
</evidence>
<reference evidence="1" key="1">
    <citation type="submission" date="2023-06" db="EMBL/GenBank/DDBJ databases">
        <authorList>
            <person name="Delattre M."/>
        </authorList>
    </citation>
    <scope>NUCLEOTIDE SEQUENCE</scope>
    <source>
        <strain evidence="1">AF72</strain>
    </source>
</reference>
<comment type="caution">
    <text evidence="1">The sequence shown here is derived from an EMBL/GenBank/DDBJ whole genome shotgun (WGS) entry which is preliminary data.</text>
</comment>
<accession>A0AA36CMJ3</accession>
<gene>
    <name evidence="1" type="ORF">MSPICULIGERA_LOCUS9148</name>
</gene>
<feature type="non-terminal residue" evidence="1">
    <location>
        <position position="1"/>
    </location>
</feature>